<gene>
    <name evidence="2" type="ORF">BAL341_003</name>
</gene>
<organism evidence="2">
    <name type="scientific">Rheinheimera sp. BAL341</name>
    <dbReference type="NCBI Taxonomy" id="1708203"/>
    <lineage>
        <taxon>Bacteria</taxon>
        <taxon>Pseudomonadati</taxon>
        <taxon>Pseudomonadota</taxon>
        <taxon>Gammaproteobacteria</taxon>
        <taxon>Chromatiales</taxon>
        <taxon>Chromatiaceae</taxon>
        <taxon>Rheinheimera</taxon>
    </lineage>
</organism>
<accession>A0A486XF17</accession>
<feature type="transmembrane region" description="Helical" evidence="1">
    <location>
        <begin position="5"/>
        <end position="24"/>
    </location>
</feature>
<feature type="transmembrane region" description="Helical" evidence="1">
    <location>
        <begin position="30"/>
        <end position="49"/>
    </location>
</feature>
<keyword evidence="1" id="KW-1133">Transmembrane helix</keyword>
<evidence type="ECO:0000313" key="2">
    <source>
        <dbReference type="EMBL" id="VHN99451.1"/>
    </source>
</evidence>
<proteinExistence type="predicted"/>
<evidence type="ECO:0000256" key="1">
    <source>
        <dbReference type="SAM" id="Phobius"/>
    </source>
</evidence>
<keyword evidence="1" id="KW-0812">Transmembrane</keyword>
<sequence>MKNKILGVIGVVWGVAIIINWLLTPVSGNEAYQVGKLMSVFFGIALALAGG</sequence>
<protein>
    <submittedName>
        <fullName evidence="2">Uncharacterized protein</fullName>
    </submittedName>
</protein>
<keyword evidence="1" id="KW-0472">Membrane</keyword>
<reference evidence="2" key="1">
    <citation type="submission" date="2019-04" db="EMBL/GenBank/DDBJ databases">
        <authorList>
            <person name="Brambilla D."/>
        </authorList>
    </citation>
    <scope>NUCLEOTIDE SEQUENCE</scope>
    <source>
        <strain evidence="2">BAL1</strain>
    </source>
</reference>
<name>A0A486XF17_9GAMM</name>
<dbReference type="AlphaFoldDB" id="A0A486XF17"/>
<dbReference type="EMBL" id="CAAJGR010000001">
    <property type="protein sequence ID" value="VHN99451.1"/>
    <property type="molecule type" value="Genomic_DNA"/>
</dbReference>